<evidence type="ECO:0000313" key="1">
    <source>
        <dbReference type="EMBL" id="MDQ0514072.1"/>
    </source>
</evidence>
<dbReference type="InterPro" id="IPR036113">
    <property type="entry name" value="Asp/Glu-ADT_sf_sub_c"/>
</dbReference>
<keyword evidence="2" id="KW-1185">Reference proteome</keyword>
<dbReference type="Proteomes" id="UP001240643">
    <property type="component" value="Unassembled WGS sequence"/>
</dbReference>
<dbReference type="EMBL" id="JAUSWO010000001">
    <property type="protein sequence ID" value="MDQ0514072.1"/>
    <property type="molecule type" value="Genomic_DNA"/>
</dbReference>
<dbReference type="RefSeq" id="WP_256547237.1">
    <property type="nucleotide sequence ID" value="NZ_CP101809.1"/>
</dbReference>
<proteinExistence type="predicted"/>
<gene>
    <name evidence="1" type="ORF">J2Z62_000510</name>
</gene>
<accession>A0ABU0LZE0</accession>
<protein>
    <submittedName>
        <fullName evidence="1">Asp-tRNA(Asn)/Glu-tRNA(Gln) amidotransferase C subunit</fullName>
    </submittedName>
</protein>
<comment type="caution">
    <text evidence="1">The sequence shown here is derived from an EMBL/GenBank/DDBJ whole genome shotgun (WGS) entry which is preliminary data.</text>
</comment>
<dbReference type="SUPFAM" id="SSF141000">
    <property type="entry name" value="Glu-tRNAGln amidotransferase C subunit"/>
    <property type="match status" value="1"/>
</dbReference>
<organism evidence="1 2">
    <name type="scientific">Mycoplasmoides fastidiosum</name>
    <dbReference type="NCBI Taxonomy" id="92758"/>
    <lineage>
        <taxon>Bacteria</taxon>
        <taxon>Bacillati</taxon>
        <taxon>Mycoplasmatota</taxon>
        <taxon>Mycoplasmoidales</taxon>
        <taxon>Mycoplasmoidaceae</taxon>
        <taxon>Mycoplasmoides</taxon>
    </lineage>
</organism>
<evidence type="ECO:0000313" key="2">
    <source>
        <dbReference type="Proteomes" id="UP001240643"/>
    </source>
</evidence>
<sequence>MKIEKNQITSLTKNWYIPLDESTVEQLITHWNQIDADLSLVTTIATEHVVISNSLKWISNTSLATDQPQAAINVNQALQTVPNQEEGYVVVRNEF</sequence>
<reference evidence="1" key="1">
    <citation type="submission" date="2023-07" db="EMBL/GenBank/DDBJ databases">
        <title>Genomic Encyclopedia of Type Strains, Phase IV (KMG-IV): sequencing the most valuable type-strain genomes for metagenomic binning, comparative biology and taxonomic classification.</title>
        <authorList>
            <person name="Goeker M."/>
        </authorList>
    </citation>
    <scope>NUCLEOTIDE SEQUENCE [LARGE SCALE GENOMIC DNA]</scope>
    <source>
        <strain evidence="1">DSM 21204</strain>
    </source>
</reference>
<name>A0ABU0LZE0_9BACT</name>